<feature type="region of interest" description="Disordered" evidence="1">
    <location>
        <begin position="162"/>
        <end position="220"/>
    </location>
</feature>
<dbReference type="EMBL" id="WSZM01000257">
    <property type="protein sequence ID" value="KAF4036886.1"/>
    <property type="molecule type" value="Genomic_DNA"/>
</dbReference>
<organism evidence="3 4">
    <name type="scientific">Phytophthora infestans</name>
    <name type="common">Potato late blight agent</name>
    <name type="synonym">Botrytis infestans</name>
    <dbReference type="NCBI Taxonomy" id="4787"/>
    <lineage>
        <taxon>Eukaryota</taxon>
        <taxon>Sar</taxon>
        <taxon>Stramenopiles</taxon>
        <taxon>Oomycota</taxon>
        <taxon>Peronosporomycetes</taxon>
        <taxon>Peronosporales</taxon>
        <taxon>Peronosporaceae</taxon>
        <taxon>Phytophthora</taxon>
    </lineage>
</organism>
<comment type="caution">
    <text evidence="3">The sequence shown here is derived from an EMBL/GenBank/DDBJ whole genome shotgun (WGS) entry which is preliminary data.</text>
</comment>
<dbReference type="Proteomes" id="UP000602510">
    <property type="component" value="Unassembled WGS sequence"/>
</dbReference>
<keyword evidence="3" id="KW-0238">DNA-binding</keyword>
<dbReference type="PANTHER" id="PTHR46929:SF3">
    <property type="entry name" value="MYB_SANT-LIKE DOMAIN-CONTAINING PROTEIN"/>
    <property type="match status" value="1"/>
</dbReference>
<accession>A0A833S8M8</accession>
<proteinExistence type="predicted"/>
<feature type="domain" description="Myb/SANT-like" evidence="2">
    <location>
        <begin position="13"/>
        <end position="107"/>
    </location>
</feature>
<reference evidence="3" key="1">
    <citation type="submission" date="2020-04" db="EMBL/GenBank/DDBJ databases">
        <title>Hybrid Assembly of Korean Phytophthora infestans isolates.</title>
        <authorList>
            <person name="Prokchorchik M."/>
            <person name="Lee Y."/>
            <person name="Seo J."/>
            <person name="Cho J.-H."/>
            <person name="Park Y.-E."/>
            <person name="Jang D.-C."/>
            <person name="Im J.-S."/>
            <person name="Choi J.-G."/>
            <person name="Park H.-J."/>
            <person name="Lee G.-B."/>
            <person name="Lee Y.-G."/>
            <person name="Hong S.-Y."/>
            <person name="Cho K."/>
            <person name="Sohn K.H."/>
        </authorList>
    </citation>
    <scope>NUCLEOTIDE SEQUENCE</scope>
    <source>
        <strain evidence="3">KR_1_A1</strain>
    </source>
</reference>
<evidence type="ECO:0000256" key="1">
    <source>
        <dbReference type="SAM" id="MobiDB-lite"/>
    </source>
</evidence>
<feature type="compositionally biased region" description="Polar residues" evidence="1">
    <location>
        <begin position="182"/>
        <end position="192"/>
    </location>
</feature>
<evidence type="ECO:0000313" key="3">
    <source>
        <dbReference type="EMBL" id="KAF4036886.1"/>
    </source>
</evidence>
<dbReference type="InterPro" id="IPR024752">
    <property type="entry name" value="Myb/SANT-like_dom"/>
</dbReference>
<sequence>MLDRSSCAAARASWDLDMDVFLVEAMTDQAKAGKRADSGFKKEAWMAVHESMNERFNKELTIQQIKTRVQTLKSKYTTISHMLRVSGFGWDTNHNVVLVHDDVWDRYVSEHPQSHRLPKKAVPYYEDLVDLFEGTYATGEHALSSDEPIDFDTDTNVPEVRGEFTASTGDSNSAPAPPTLPNEATATSATSTDRGDLRGGNKNDSQQKGSRKRNRDSGGALIADAINEVATEMRNRTARMKTLTPSQKAINVLQKTYAERFSAFERAQAFDVMLDENKARLFVVIEEGEVRDIWLANQVSSSD</sequence>
<evidence type="ECO:0000313" key="4">
    <source>
        <dbReference type="Proteomes" id="UP000602510"/>
    </source>
</evidence>
<gene>
    <name evidence="3" type="ORF">GN244_ATG10976</name>
</gene>
<dbReference type="Pfam" id="PF12776">
    <property type="entry name" value="Myb_DNA-bind_3"/>
    <property type="match status" value="1"/>
</dbReference>
<dbReference type="GO" id="GO:0003677">
    <property type="term" value="F:DNA binding"/>
    <property type="evidence" value="ECO:0007669"/>
    <property type="project" value="UniProtKB-KW"/>
</dbReference>
<name>A0A833S8M8_PHYIN</name>
<dbReference type="AlphaFoldDB" id="A0A833S8M8"/>
<feature type="compositionally biased region" description="Polar residues" evidence="1">
    <location>
        <begin position="165"/>
        <end position="174"/>
    </location>
</feature>
<protein>
    <submittedName>
        <fullName evidence="3">Myb/SANT-like DNA-binding domain</fullName>
    </submittedName>
</protein>
<evidence type="ECO:0000259" key="2">
    <source>
        <dbReference type="Pfam" id="PF12776"/>
    </source>
</evidence>
<dbReference type="PANTHER" id="PTHR46929">
    <property type="entry name" value="EXPRESSED PROTEIN"/>
    <property type="match status" value="1"/>
</dbReference>
<keyword evidence="4" id="KW-1185">Reference proteome</keyword>